<evidence type="ECO:0000256" key="4">
    <source>
        <dbReference type="ARBA" id="ARBA00022917"/>
    </source>
</evidence>
<dbReference type="PANTHER" id="PTHR20982:SF3">
    <property type="entry name" value="MITOCHONDRIAL RIBOSOME RECYCLING FACTOR PSEUDO 1"/>
    <property type="match status" value="1"/>
</dbReference>
<dbReference type="KEGG" id="ccel:CCDG5_1649"/>
<dbReference type="Gene3D" id="3.30.1360.40">
    <property type="match status" value="1"/>
</dbReference>
<dbReference type="InterPro" id="IPR036191">
    <property type="entry name" value="RRF_sf"/>
</dbReference>
<evidence type="ECO:0000259" key="6">
    <source>
        <dbReference type="Pfam" id="PF01765"/>
    </source>
</evidence>
<keyword evidence="8" id="KW-1185">Reference proteome</keyword>
<reference evidence="8" key="1">
    <citation type="submission" date="2014-07" db="EMBL/GenBank/DDBJ databases">
        <authorList>
            <person name="Wibberg D."/>
        </authorList>
    </citation>
    <scope>NUCLEOTIDE SEQUENCE [LARGE SCALE GENOMIC DNA]</scope>
    <source>
        <strain evidence="8">DG5</strain>
    </source>
</reference>
<dbReference type="InterPro" id="IPR023584">
    <property type="entry name" value="Ribosome_recyc_fac_dom"/>
</dbReference>
<dbReference type="Gene3D" id="1.10.132.20">
    <property type="entry name" value="Ribosome-recycling factor"/>
    <property type="match status" value="1"/>
</dbReference>
<dbReference type="FunFam" id="3.30.1360.40:FF:000001">
    <property type="entry name" value="Ribosome-recycling factor"/>
    <property type="match status" value="1"/>
</dbReference>
<dbReference type="EMBL" id="LM995447">
    <property type="protein sequence ID" value="CDZ24757.1"/>
    <property type="molecule type" value="Genomic_DNA"/>
</dbReference>
<dbReference type="PANTHER" id="PTHR20982">
    <property type="entry name" value="RIBOSOME RECYCLING FACTOR"/>
    <property type="match status" value="1"/>
</dbReference>
<sequence length="183" mass="20767">MAQSSDYEEKMKKTVAALAKEYGTIRAGRANPAILDKIRVDYYGTPTPINQIAAISVVEARILQIQPWDASATKNIEKAILASDLGINPQNDGKIIRIAFPPLSEERRKELVKTVHKYAEESKIAIRSIRRDALNDFKAQKKKSLITEDDLKDAEKEMQKLTDKYCKEIDEMSAQKEKEIMEI</sequence>
<protein>
    <recommendedName>
        <fullName evidence="5">Ribosome-recycling factor</fullName>
        <shortName evidence="5">RRF</shortName>
    </recommendedName>
    <alternativeName>
        <fullName evidence="5">Ribosome-releasing factor</fullName>
    </alternativeName>
</protein>
<feature type="domain" description="Ribosome recycling factor" evidence="6">
    <location>
        <begin position="19"/>
        <end position="181"/>
    </location>
</feature>
<dbReference type="Proteomes" id="UP000032431">
    <property type="component" value="Chromosome I"/>
</dbReference>
<evidence type="ECO:0000256" key="1">
    <source>
        <dbReference type="ARBA" id="ARBA00004496"/>
    </source>
</evidence>
<dbReference type="AlphaFoldDB" id="A0A078KQE3"/>
<evidence type="ECO:0000256" key="5">
    <source>
        <dbReference type="HAMAP-Rule" id="MF_00040"/>
    </source>
</evidence>
<gene>
    <name evidence="5 7" type="primary">frr</name>
    <name evidence="7" type="ORF">CCDG5_1649</name>
</gene>
<dbReference type="HOGENOM" id="CLU_073981_2_0_9"/>
<dbReference type="PATRIC" id="fig|29343.3.peg.1735"/>
<comment type="similarity">
    <text evidence="2 5">Belongs to the RRF family.</text>
</comment>
<evidence type="ECO:0000256" key="3">
    <source>
        <dbReference type="ARBA" id="ARBA00022490"/>
    </source>
</evidence>
<dbReference type="GO" id="GO:0043023">
    <property type="term" value="F:ribosomal large subunit binding"/>
    <property type="evidence" value="ECO:0007669"/>
    <property type="project" value="TreeGrafter"/>
</dbReference>
<evidence type="ECO:0000313" key="8">
    <source>
        <dbReference type="Proteomes" id="UP000032431"/>
    </source>
</evidence>
<name>A0A078KQE3_9FIRM</name>
<comment type="subcellular location">
    <subcellularLocation>
        <location evidence="1 5">Cytoplasm</location>
    </subcellularLocation>
</comment>
<dbReference type="GO" id="GO:0006415">
    <property type="term" value="P:translational termination"/>
    <property type="evidence" value="ECO:0007669"/>
    <property type="project" value="UniProtKB-UniRule"/>
</dbReference>
<dbReference type="CDD" id="cd00520">
    <property type="entry name" value="RRF"/>
    <property type="match status" value="1"/>
</dbReference>
<evidence type="ECO:0000313" key="7">
    <source>
        <dbReference type="EMBL" id="CDZ24757.1"/>
    </source>
</evidence>
<keyword evidence="4 5" id="KW-0648">Protein biosynthesis</keyword>
<dbReference type="FunFam" id="1.10.132.20:FF:000001">
    <property type="entry name" value="Ribosome-recycling factor"/>
    <property type="match status" value="1"/>
</dbReference>
<comment type="function">
    <text evidence="5">Responsible for the release of ribosomes from messenger RNA at the termination of protein biosynthesis. May increase the efficiency of translation by recycling ribosomes from one round of translation to another.</text>
</comment>
<dbReference type="InterPro" id="IPR002661">
    <property type="entry name" value="Ribosome_recyc_fac"/>
</dbReference>
<proteinExistence type="inferred from homology"/>
<organism evidence="7 8">
    <name type="scientific">[Clostridium] cellulosi</name>
    <dbReference type="NCBI Taxonomy" id="29343"/>
    <lineage>
        <taxon>Bacteria</taxon>
        <taxon>Bacillati</taxon>
        <taxon>Bacillota</taxon>
        <taxon>Clostridia</taxon>
        <taxon>Eubacteriales</taxon>
        <taxon>Oscillospiraceae</taxon>
        <taxon>Oscillospiraceae incertae sedis</taxon>
    </lineage>
</organism>
<evidence type="ECO:0000256" key="2">
    <source>
        <dbReference type="ARBA" id="ARBA00005912"/>
    </source>
</evidence>
<dbReference type="HAMAP" id="MF_00040">
    <property type="entry name" value="RRF"/>
    <property type="match status" value="1"/>
</dbReference>
<dbReference type="NCBIfam" id="TIGR00496">
    <property type="entry name" value="frr"/>
    <property type="match status" value="1"/>
</dbReference>
<dbReference type="Pfam" id="PF01765">
    <property type="entry name" value="RRF"/>
    <property type="match status" value="1"/>
</dbReference>
<accession>A0A078KQE3</accession>
<dbReference type="SUPFAM" id="SSF55194">
    <property type="entry name" value="Ribosome recycling factor, RRF"/>
    <property type="match status" value="1"/>
</dbReference>
<keyword evidence="3 5" id="KW-0963">Cytoplasm</keyword>
<dbReference type="OrthoDB" id="9804006at2"/>
<dbReference type="STRING" id="29343.CCDG5_1649"/>
<dbReference type="GO" id="GO:0005737">
    <property type="term" value="C:cytoplasm"/>
    <property type="evidence" value="ECO:0007669"/>
    <property type="project" value="UniProtKB-SubCell"/>
</dbReference>